<dbReference type="AlphaFoldDB" id="A0A8J5CSZ1"/>
<dbReference type="GO" id="GO:0004843">
    <property type="term" value="F:cysteine-type deubiquitinase activity"/>
    <property type="evidence" value="ECO:0007669"/>
    <property type="project" value="UniProtKB-UniRule"/>
</dbReference>
<gene>
    <name evidence="5" type="primary">Usp50</name>
    <name evidence="5" type="ORF">GWK47_050265</name>
</gene>
<dbReference type="InterPro" id="IPR050185">
    <property type="entry name" value="Ub_carboxyl-term_hydrolase"/>
</dbReference>
<evidence type="ECO:0000259" key="4">
    <source>
        <dbReference type="PROSITE" id="PS50235"/>
    </source>
</evidence>
<proteinExistence type="inferred from homology"/>
<dbReference type="Gene3D" id="3.90.70.10">
    <property type="entry name" value="Cysteine proteinases"/>
    <property type="match status" value="1"/>
</dbReference>
<dbReference type="Proteomes" id="UP000770661">
    <property type="component" value="Unassembled WGS sequence"/>
</dbReference>
<dbReference type="CDD" id="cd02257">
    <property type="entry name" value="Peptidase_C19"/>
    <property type="match status" value="1"/>
</dbReference>
<dbReference type="GO" id="GO:0006508">
    <property type="term" value="P:proteolysis"/>
    <property type="evidence" value="ECO:0007669"/>
    <property type="project" value="UniProtKB-KW"/>
</dbReference>
<dbReference type="PROSITE" id="PS00972">
    <property type="entry name" value="USP_1"/>
    <property type="match status" value="1"/>
</dbReference>
<evidence type="ECO:0000256" key="3">
    <source>
        <dbReference type="SAM" id="MobiDB-lite"/>
    </source>
</evidence>
<keyword evidence="6" id="KW-1185">Reference proteome</keyword>
<dbReference type="Pfam" id="PF00443">
    <property type="entry name" value="UCH"/>
    <property type="match status" value="1"/>
</dbReference>
<evidence type="ECO:0000256" key="1">
    <source>
        <dbReference type="ARBA" id="ARBA00000707"/>
    </source>
</evidence>
<protein>
    <recommendedName>
        <fullName evidence="2">Ubiquitin carboxyl-terminal hydrolase</fullName>
        <ecNumber evidence="2">3.4.19.12</ecNumber>
    </recommendedName>
</protein>
<feature type="compositionally biased region" description="Acidic residues" evidence="3">
    <location>
        <begin position="38"/>
        <end position="51"/>
    </location>
</feature>
<dbReference type="InterPro" id="IPR028889">
    <property type="entry name" value="USP"/>
</dbReference>
<feature type="region of interest" description="Disordered" evidence="3">
    <location>
        <begin position="1"/>
        <end position="54"/>
    </location>
</feature>
<feature type="domain" description="USP" evidence="4">
    <location>
        <begin position="153"/>
        <end position="473"/>
    </location>
</feature>
<keyword evidence="2" id="KW-0645">Protease</keyword>
<reference evidence="5" key="1">
    <citation type="submission" date="2020-07" db="EMBL/GenBank/DDBJ databases">
        <title>The High-quality genome of the commercially important snow crab, Chionoecetes opilio.</title>
        <authorList>
            <person name="Jeong J.-H."/>
            <person name="Ryu S."/>
        </authorList>
    </citation>
    <scope>NUCLEOTIDE SEQUENCE</scope>
    <source>
        <strain evidence="5">MADBK_172401_WGS</strain>
        <tissue evidence="5">Digestive gland</tissue>
    </source>
</reference>
<accession>A0A8J5CSZ1</accession>
<dbReference type="InterPro" id="IPR038765">
    <property type="entry name" value="Papain-like_cys_pep_sf"/>
</dbReference>
<name>A0A8J5CSZ1_CHIOP</name>
<comment type="similarity">
    <text evidence="2">Belongs to the peptidase C19 family.</text>
</comment>
<evidence type="ECO:0000256" key="2">
    <source>
        <dbReference type="RuleBase" id="RU366025"/>
    </source>
</evidence>
<comment type="catalytic activity">
    <reaction evidence="1 2">
        <text>Thiol-dependent hydrolysis of ester, thioester, amide, peptide and isopeptide bonds formed by the C-terminal Gly of ubiquitin (a 76-residue protein attached to proteins as an intracellular targeting signal).</text>
        <dbReference type="EC" id="3.4.19.12"/>
    </reaction>
</comment>
<feature type="compositionally biased region" description="Polar residues" evidence="3">
    <location>
        <begin position="21"/>
        <end position="34"/>
    </location>
</feature>
<keyword evidence="2 5" id="KW-0378">Hydrolase</keyword>
<dbReference type="GO" id="GO:0016579">
    <property type="term" value="P:protein deubiquitination"/>
    <property type="evidence" value="ECO:0007669"/>
    <property type="project" value="InterPro"/>
</dbReference>
<dbReference type="InterPro" id="IPR001394">
    <property type="entry name" value="Peptidase_C19_UCH"/>
</dbReference>
<evidence type="ECO:0000313" key="5">
    <source>
        <dbReference type="EMBL" id="KAG0719536.1"/>
    </source>
</evidence>
<keyword evidence="2" id="KW-0833">Ubl conjugation pathway</keyword>
<comment type="caution">
    <text evidence="5">The sequence shown here is derived from an EMBL/GenBank/DDBJ whole genome shotgun (WGS) entry which is preliminary data.</text>
</comment>
<dbReference type="OrthoDB" id="292964at2759"/>
<organism evidence="5 6">
    <name type="scientific">Chionoecetes opilio</name>
    <name type="common">Atlantic snow crab</name>
    <name type="synonym">Cancer opilio</name>
    <dbReference type="NCBI Taxonomy" id="41210"/>
    <lineage>
        <taxon>Eukaryota</taxon>
        <taxon>Metazoa</taxon>
        <taxon>Ecdysozoa</taxon>
        <taxon>Arthropoda</taxon>
        <taxon>Crustacea</taxon>
        <taxon>Multicrustacea</taxon>
        <taxon>Malacostraca</taxon>
        <taxon>Eumalacostraca</taxon>
        <taxon>Eucarida</taxon>
        <taxon>Decapoda</taxon>
        <taxon>Pleocyemata</taxon>
        <taxon>Brachyura</taxon>
        <taxon>Eubrachyura</taxon>
        <taxon>Majoidea</taxon>
        <taxon>Majidae</taxon>
        <taxon>Chionoecetes</taxon>
    </lineage>
</organism>
<keyword evidence="2" id="KW-0788">Thiol protease</keyword>
<dbReference type="EMBL" id="JACEEZ010014378">
    <property type="protein sequence ID" value="KAG0719536.1"/>
    <property type="molecule type" value="Genomic_DNA"/>
</dbReference>
<dbReference type="SUPFAM" id="SSF54001">
    <property type="entry name" value="Cysteine proteinases"/>
    <property type="match status" value="1"/>
</dbReference>
<dbReference type="InterPro" id="IPR018200">
    <property type="entry name" value="USP_CS"/>
</dbReference>
<dbReference type="PROSITE" id="PS00973">
    <property type="entry name" value="USP_2"/>
    <property type="match status" value="1"/>
</dbReference>
<dbReference type="PANTHER" id="PTHR21646">
    <property type="entry name" value="UBIQUITIN CARBOXYL-TERMINAL HYDROLASE"/>
    <property type="match status" value="1"/>
</dbReference>
<sequence length="473" mass="52844">MGVEDGPSSFRHNDSLCLYHNGSSNTAGMVTQNLRPDAEEEAEEEEEEEEEEAKRDLILREFCRLFNVSEEIVTEFLSKRQQAKQQEEIVALRRERDRYKEDAQRFKRQEEATLKGSNEAKRIVEVAAPPPQLPQRESVAGEIGVDVDLAGVCGLPNLGNTCYINSVVQCLYHLPALRTCLAHCLREYTLNPKQAVNEASESKGAVAVALAEMFMAMQLNRGTHKAMGSLKRVFGSLDETFLGTAQQEAHDLLCSLLYWLHSDLTKEGTGEADDSVLREGWTPAAASRVGRSQVATFRPQDSLSSVSPEQQSVIACLFHGRLDSTITCVERGLNVNENTETFLNLSVAVGRGGCTLQDLLTQHFKPQNLEWDCQHCRRPHHCLHRTALTTCPRVLVVHFNRYSVKSYSSHKAMVAYPSSGLSLQPHMDQDAPRSPQYRLLSLVCHRGSMRGGHYTAYCRGGADGGWRLFSDDF</sequence>
<dbReference type="PROSITE" id="PS50235">
    <property type="entry name" value="USP_3"/>
    <property type="match status" value="1"/>
</dbReference>
<dbReference type="EC" id="3.4.19.12" evidence="2"/>
<evidence type="ECO:0000313" key="6">
    <source>
        <dbReference type="Proteomes" id="UP000770661"/>
    </source>
</evidence>